<dbReference type="RefSeq" id="WP_012198487.1">
    <property type="nucleotide sequence ID" value="NC_010001.1"/>
</dbReference>
<dbReference type="AlphaFoldDB" id="A9KHH6"/>
<organism evidence="2 3">
    <name type="scientific">Lachnoclostridium phytofermentans (strain ATCC 700394 / DSM 18823 / ISDg)</name>
    <name type="common">Clostridium phytofermentans</name>
    <dbReference type="NCBI Taxonomy" id="357809"/>
    <lineage>
        <taxon>Bacteria</taxon>
        <taxon>Bacillati</taxon>
        <taxon>Bacillota</taxon>
        <taxon>Clostridia</taxon>
        <taxon>Lachnospirales</taxon>
        <taxon>Lachnospiraceae</taxon>
    </lineage>
</organism>
<proteinExistence type="predicted"/>
<dbReference type="HOGENOM" id="CLU_1040931_0_0_9"/>
<accession>A9KHH6</accession>
<dbReference type="PROSITE" id="PS51257">
    <property type="entry name" value="PROKAR_LIPOPROTEIN"/>
    <property type="match status" value="1"/>
</dbReference>
<keyword evidence="3" id="KW-1185">Reference proteome</keyword>
<dbReference type="OrthoDB" id="2083575at2"/>
<dbReference type="Proteomes" id="UP000000370">
    <property type="component" value="Chromosome"/>
</dbReference>
<feature type="compositionally biased region" description="Low complexity" evidence="1">
    <location>
        <begin position="74"/>
        <end position="92"/>
    </location>
</feature>
<evidence type="ECO:0000313" key="2">
    <source>
        <dbReference type="EMBL" id="ABX40843.1"/>
    </source>
</evidence>
<dbReference type="EMBL" id="CP000885">
    <property type="protein sequence ID" value="ABX40843.1"/>
    <property type="molecule type" value="Genomic_DNA"/>
</dbReference>
<dbReference type="KEGG" id="cpy:Cphy_0456"/>
<evidence type="ECO:0000313" key="3">
    <source>
        <dbReference type="Proteomes" id="UP000000370"/>
    </source>
</evidence>
<evidence type="ECO:0000256" key="1">
    <source>
        <dbReference type="SAM" id="MobiDB-lite"/>
    </source>
</evidence>
<name>A9KHH6_LACP7</name>
<reference evidence="3" key="1">
    <citation type="submission" date="2007-11" db="EMBL/GenBank/DDBJ databases">
        <title>Complete genome sequence of Clostridium phytofermentans ISDg.</title>
        <authorList>
            <person name="Leschine S.B."/>
            <person name="Warnick T.A."/>
            <person name="Blanchard J.L."/>
            <person name="Schnell D.J."/>
            <person name="Petit E.L."/>
            <person name="LaTouf W.G."/>
            <person name="Copeland A."/>
            <person name="Lucas S."/>
            <person name="Lapidus A."/>
            <person name="Barry K."/>
            <person name="Glavina del Rio T."/>
            <person name="Dalin E."/>
            <person name="Tice H."/>
            <person name="Pitluck S."/>
            <person name="Kiss H."/>
            <person name="Brettin T."/>
            <person name="Bruce D."/>
            <person name="Detter J.C."/>
            <person name="Han C."/>
            <person name="Kuske C."/>
            <person name="Schmutz J."/>
            <person name="Larimer F."/>
            <person name="Land M."/>
            <person name="Hauser L."/>
            <person name="Kyrpides N."/>
            <person name="Kim E.A."/>
            <person name="Richardson P."/>
        </authorList>
    </citation>
    <scope>NUCLEOTIDE SEQUENCE [LARGE SCALE GENOMIC DNA]</scope>
    <source>
        <strain evidence="3">ATCC 700394 / DSM 18823 / ISDg</strain>
    </source>
</reference>
<feature type="region of interest" description="Disordered" evidence="1">
    <location>
        <begin position="74"/>
        <end position="93"/>
    </location>
</feature>
<protein>
    <submittedName>
        <fullName evidence="2">Uncharacterized protein</fullName>
    </submittedName>
</protein>
<sequence precursor="true">MKKEREKSFLWNHKLKCIIALFTFMVVFAITGCSDKKNKQTSVDDTLITPEANNNITTTPLPTPVAMTPAPGITLTPTPEVTVTPTPTKTPLGDISEEEAQKLVLAKLDTSKYSIDLSDDHLSIDGETYYVYVVSDSNGILEPAIIVNKKSRNLYSYDVNGNVTPFTKFPLDNVESVNQNEDTITQAEALEQLKKVKKEKLGLVNTLSHYNVVADTWTTVVAGEDCYCFNVFEGRAENQLVGMYYVSVSGENIYRFEEESSDFIKIN</sequence>
<gene>
    <name evidence="2" type="ordered locus">Cphy_0456</name>
</gene>